<evidence type="ECO:0000313" key="2">
    <source>
        <dbReference type="EMBL" id="RUO21502.1"/>
    </source>
</evidence>
<keyword evidence="3" id="KW-1185">Reference proteome</keyword>
<dbReference type="RefSeq" id="WP_126790481.1">
    <property type="nucleotide sequence ID" value="NZ_PIPI01000001.1"/>
</dbReference>
<dbReference type="GO" id="GO:0016787">
    <property type="term" value="F:hydrolase activity"/>
    <property type="evidence" value="ECO:0007669"/>
    <property type="project" value="UniProtKB-KW"/>
</dbReference>
<keyword evidence="2" id="KW-0378">Hydrolase</keyword>
<evidence type="ECO:0000259" key="1">
    <source>
        <dbReference type="Pfam" id="PF20408"/>
    </source>
</evidence>
<name>A0A432VXU6_9GAMM</name>
<feature type="domain" description="KANL3/Tex30 alpha/beta hydrolase-like" evidence="1">
    <location>
        <begin position="3"/>
        <end position="194"/>
    </location>
</feature>
<dbReference type="InterPro" id="IPR046879">
    <property type="entry name" value="KANL3/Tex30_Abhydrolase"/>
</dbReference>
<accession>A0A432VXU6</accession>
<reference evidence="2 3" key="1">
    <citation type="journal article" date="2011" name="Front. Microbiol.">
        <title>Genomic signatures of strain selection and enhancement in Bacillus atrophaeus var. globigii, a historical biowarfare simulant.</title>
        <authorList>
            <person name="Gibbons H.S."/>
            <person name="Broomall S.M."/>
            <person name="McNew L.A."/>
            <person name="Daligault H."/>
            <person name="Chapman C."/>
            <person name="Bruce D."/>
            <person name="Karavis M."/>
            <person name="Krepps M."/>
            <person name="McGregor P.A."/>
            <person name="Hong C."/>
            <person name="Park K.H."/>
            <person name="Akmal A."/>
            <person name="Feldman A."/>
            <person name="Lin J.S."/>
            <person name="Chang W.E."/>
            <person name="Higgs B.W."/>
            <person name="Demirev P."/>
            <person name="Lindquist J."/>
            <person name="Liem A."/>
            <person name="Fochler E."/>
            <person name="Read T.D."/>
            <person name="Tapia R."/>
            <person name="Johnson S."/>
            <person name="Bishop-Lilly K.A."/>
            <person name="Detter C."/>
            <person name="Han C."/>
            <person name="Sozhamannan S."/>
            <person name="Rosenzweig C.N."/>
            <person name="Skowronski E.W."/>
        </authorList>
    </citation>
    <scope>NUCLEOTIDE SEQUENCE [LARGE SCALE GENOMIC DNA]</scope>
    <source>
        <strain evidence="2 3">AK5</strain>
    </source>
</reference>
<dbReference type="SUPFAM" id="SSF53474">
    <property type="entry name" value="alpha/beta-Hydrolases"/>
    <property type="match status" value="1"/>
</dbReference>
<dbReference type="Gene3D" id="3.40.50.1820">
    <property type="entry name" value="alpha/beta hydrolase"/>
    <property type="match status" value="1"/>
</dbReference>
<dbReference type="AlphaFoldDB" id="A0A432VXU6"/>
<dbReference type="InterPro" id="IPR029058">
    <property type="entry name" value="AB_hydrolase_fold"/>
</dbReference>
<sequence>MSLIVFAHGAGAGPESDFMQAILAKLEEKGHKVHTFAFPYWQKVLESGKKRPPDRAAVLDQSFIAEVQKAQARFPGEALFLLGKSMGSRSAFRIADTVQAQAAIALGFPFHPPGKPEKDRTAELFNSRMANLVIQGTADPFGKQAVVNAKSLPAQLMLRWLERGNHDLVAAKATGMTTDQCWQQVSDWVDEFIQQRKAL</sequence>
<dbReference type="OrthoDB" id="652634at2"/>
<gene>
    <name evidence="2" type="ORF">CWE06_01185</name>
</gene>
<dbReference type="EMBL" id="PIPI01000001">
    <property type="protein sequence ID" value="RUO21502.1"/>
    <property type="molecule type" value="Genomic_DNA"/>
</dbReference>
<evidence type="ECO:0000313" key="3">
    <source>
        <dbReference type="Proteomes" id="UP000288212"/>
    </source>
</evidence>
<organism evidence="2 3">
    <name type="scientific">Aliidiomarina haloalkalitolerans</name>
    <dbReference type="NCBI Taxonomy" id="859059"/>
    <lineage>
        <taxon>Bacteria</taxon>
        <taxon>Pseudomonadati</taxon>
        <taxon>Pseudomonadota</taxon>
        <taxon>Gammaproteobacteria</taxon>
        <taxon>Alteromonadales</taxon>
        <taxon>Idiomarinaceae</taxon>
        <taxon>Aliidiomarina</taxon>
    </lineage>
</organism>
<proteinExistence type="predicted"/>
<dbReference type="Proteomes" id="UP000288212">
    <property type="component" value="Unassembled WGS sequence"/>
</dbReference>
<dbReference type="InterPro" id="IPR026555">
    <property type="entry name" value="NSL3/Tex30"/>
</dbReference>
<dbReference type="Pfam" id="PF20408">
    <property type="entry name" value="Abhydrolase_11"/>
    <property type="match status" value="1"/>
</dbReference>
<dbReference type="PANTHER" id="PTHR13136">
    <property type="entry name" value="TESTIS DEVELOPMENT PROTEIN PRTD"/>
    <property type="match status" value="1"/>
</dbReference>
<protein>
    <submittedName>
        <fullName evidence="2">Alpha/beta hydrolase</fullName>
    </submittedName>
</protein>
<comment type="caution">
    <text evidence="2">The sequence shown here is derived from an EMBL/GenBank/DDBJ whole genome shotgun (WGS) entry which is preliminary data.</text>
</comment>
<dbReference type="PANTHER" id="PTHR13136:SF11">
    <property type="entry name" value="TESTIS-EXPRESSED PROTEIN 30"/>
    <property type="match status" value="1"/>
</dbReference>